<dbReference type="AlphaFoldDB" id="A0AB38I2P6"/>
<proteinExistence type="predicted"/>
<gene>
    <name evidence="1" type="ORF">ELH40_09130</name>
</gene>
<sequence>MTHDLHRIQIELVPLTLFPSAYGEAGPWAPGSPLHTPPDISSRPTTDLEAHLMMFSVMPRKTIECPWGQASHGWRSVFTLYVTGTQFGLFCYSAGLIRLLDDLGNLTPSVISATRH</sequence>
<name>A0AB38I2P6_9HYPH</name>
<evidence type="ECO:0000313" key="1">
    <source>
        <dbReference type="EMBL" id="TBC15073.1"/>
    </source>
</evidence>
<reference evidence="1 2" key="1">
    <citation type="submission" date="2019-02" db="EMBL/GenBank/DDBJ databases">
        <title>The genomic architecture of introgression among sibling species of bacteria.</title>
        <authorList>
            <person name="Cavassim M.I.A."/>
            <person name="Moeskjaer S."/>
            <person name="Moslemi C."/>
            <person name="Fields B."/>
            <person name="Bachmann A."/>
            <person name="Vilhjalmsson B."/>
            <person name="Schierup M.H."/>
            <person name="Young J.P.W."/>
            <person name="Andersen S.U."/>
        </authorList>
    </citation>
    <scope>NUCLEOTIDE SEQUENCE [LARGE SCALE GENOMIC DNA]</scope>
    <source>
        <strain evidence="1 2">SM92</strain>
    </source>
</reference>
<organism evidence="1 2">
    <name type="scientific">Rhizobium ruizarguesonis</name>
    <dbReference type="NCBI Taxonomy" id="2081791"/>
    <lineage>
        <taxon>Bacteria</taxon>
        <taxon>Pseudomonadati</taxon>
        <taxon>Pseudomonadota</taxon>
        <taxon>Alphaproteobacteria</taxon>
        <taxon>Hyphomicrobiales</taxon>
        <taxon>Rhizobiaceae</taxon>
        <taxon>Rhizobium/Agrobacterium group</taxon>
        <taxon>Rhizobium</taxon>
    </lineage>
</organism>
<protein>
    <submittedName>
        <fullName evidence="1">Uncharacterized protein</fullName>
    </submittedName>
</protein>
<dbReference type="Proteomes" id="UP000294215">
    <property type="component" value="Unassembled WGS sequence"/>
</dbReference>
<evidence type="ECO:0000313" key="2">
    <source>
        <dbReference type="Proteomes" id="UP000294215"/>
    </source>
</evidence>
<comment type="caution">
    <text evidence="1">The sequence shown here is derived from an EMBL/GenBank/DDBJ whole genome shotgun (WGS) entry which is preliminary data.</text>
</comment>
<dbReference type="EMBL" id="SIMR01000001">
    <property type="protein sequence ID" value="TBC15073.1"/>
    <property type="molecule type" value="Genomic_DNA"/>
</dbReference>
<accession>A0AB38I2P6</accession>